<protein>
    <recommendedName>
        <fullName evidence="17">Cytochrome P450 4C1</fullName>
    </recommendedName>
</protein>
<dbReference type="InterPro" id="IPR050196">
    <property type="entry name" value="Cytochrome_P450_Monoox"/>
</dbReference>
<evidence type="ECO:0000256" key="6">
    <source>
        <dbReference type="ARBA" id="ARBA00022617"/>
    </source>
</evidence>
<evidence type="ECO:0000256" key="12">
    <source>
        <dbReference type="ARBA" id="ARBA00023033"/>
    </source>
</evidence>
<reference evidence="15" key="1">
    <citation type="journal article" date="2023" name="G3 (Bethesda)">
        <title>Whole genome assemblies of Zophobas morio and Tenebrio molitor.</title>
        <authorList>
            <person name="Kaur S."/>
            <person name="Stinson S.A."/>
            <person name="diCenzo G.C."/>
        </authorList>
    </citation>
    <scope>NUCLEOTIDE SEQUENCE</scope>
    <source>
        <strain evidence="15">QUZm001</strain>
    </source>
</reference>
<keyword evidence="13" id="KW-0472">Membrane</keyword>
<evidence type="ECO:0000256" key="10">
    <source>
        <dbReference type="ARBA" id="ARBA00023002"/>
    </source>
</evidence>
<comment type="cofactor">
    <cofactor evidence="1 14">
        <name>heme</name>
        <dbReference type="ChEBI" id="CHEBI:30413"/>
    </cofactor>
</comment>
<dbReference type="PRINTS" id="PR00463">
    <property type="entry name" value="EP450I"/>
</dbReference>
<gene>
    <name evidence="15" type="ORF">Zmor_017319</name>
</gene>
<dbReference type="GO" id="GO:0016705">
    <property type="term" value="F:oxidoreductase activity, acting on paired donors, with incorporation or reduction of molecular oxygen"/>
    <property type="evidence" value="ECO:0007669"/>
    <property type="project" value="InterPro"/>
</dbReference>
<dbReference type="InterPro" id="IPR001128">
    <property type="entry name" value="Cyt_P450"/>
</dbReference>
<keyword evidence="10" id="KW-0560">Oxidoreductase</keyword>
<comment type="subcellular location">
    <subcellularLocation>
        <location evidence="4">Endoplasmic reticulum membrane</location>
        <topology evidence="4">Peripheral membrane protein</topology>
    </subcellularLocation>
    <subcellularLocation>
        <location evidence="3">Microsome membrane</location>
        <topology evidence="3">Peripheral membrane protein</topology>
    </subcellularLocation>
</comment>
<comment type="similarity">
    <text evidence="5">Belongs to the cytochrome P450 family.</text>
</comment>
<dbReference type="Gene3D" id="1.10.630.10">
    <property type="entry name" value="Cytochrome P450"/>
    <property type="match status" value="2"/>
</dbReference>
<organism evidence="15 16">
    <name type="scientific">Zophobas morio</name>
    <dbReference type="NCBI Taxonomy" id="2755281"/>
    <lineage>
        <taxon>Eukaryota</taxon>
        <taxon>Metazoa</taxon>
        <taxon>Ecdysozoa</taxon>
        <taxon>Arthropoda</taxon>
        <taxon>Hexapoda</taxon>
        <taxon>Insecta</taxon>
        <taxon>Pterygota</taxon>
        <taxon>Neoptera</taxon>
        <taxon>Endopterygota</taxon>
        <taxon>Coleoptera</taxon>
        <taxon>Polyphaga</taxon>
        <taxon>Cucujiformia</taxon>
        <taxon>Tenebrionidae</taxon>
        <taxon>Zophobas</taxon>
    </lineage>
</organism>
<evidence type="ECO:0000256" key="11">
    <source>
        <dbReference type="ARBA" id="ARBA00023004"/>
    </source>
</evidence>
<evidence type="ECO:0000256" key="1">
    <source>
        <dbReference type="ARBA" id="ARBA00001971"/>
    </source>
</evidence>
<feature type="binding site" description="axial binding residue" evidence="14">
    <location>
        <position position="929"/>
    </location>
    <ligand>
        <name>heme</name>
        <dbReference type="ChEBI" id="CHEBI:30413"/>
    </ligand>
    <ligandPart>
        <name>Fe</name>
        <dbReference type="ChEBI" id="CHEBI:18248"/>
    </ligandPart>
</feature>
<comment type="caution">
    <text evidence="15">The sequence shown here is derived from an EMBL/GenBank/DDBJ whole genome shotgun (WGS) entry which is preliminary data.</text>
</comment>
<dbReference type="AlphaFoldDB" id="A0AA38IC18"/>
<keyword evidence="8" id="KW-0256">Endoplasmic reticulum</keyword>
<evidence type="ECO:0000313" key="16">
    <source>
        <dbReference type="Proteomes" id="UP001168821"/>
    </source>
</evidence>
<keyword evidence="12" id="KW-0503">Monooxygenase</keyword>
<dbReference type="InterPro" id="IPR036396">
    <property type="entry name" value="Cyt_P450_sf"/>
</dbReference>
<name>A0AA38IC18_9CUCU</name>
<dbReference type="GO" id="GO:0020037">
    <property type="term" value="F:heme binding"/>
    <property type="evidence" value="ECO:0007669"/>
    <property type="project" value="InterPro"/>
</dbReference>
<dbReference type="FunFam" id="1.10.630.10:FF:000035">
    <property type="entry name" value="CYtochrome P450 family"/>
    <property type="match status" value="2"/>
</dbReference>
<keyword evidence="16" id="KW-1185">Reference proteome</keyword>
<dbReference type="Proteomes" id="UP001168821">
    <property type="component" value="Unassembled WGS sequence"/>
</dbReference>
<keyword evidence="7 14" id="KW-0479">Metal-binding</keyword>
<evidence type="ECO:0000256" key="13">
    <source>
        <dbReference type="ARBA" id="ARBA00023136"/>
    </source>
</evidence>
<sequence>MTLKIIVAILVRKFQFRTEYKTVDEIKLTNKVIVRPRDVILLIWCLHYRWKRRHLYHHASKVPGLKGWPVVGNLFDFTGDANEIYDKVSAHFDSCTHITKAWIGPTLVYGIVKPEYLEKVLTSPNTNSRVHLYRTIIGKFGGNGLFSAPMSIWKRHRKVINPIFSRKNLDHFVEVFAKRSTILGEHLEQYIGKQDVDLFQIISRGTLDITCETMIGVQINVQEEQSEVAEWTDKLLEIMLYRLYKFWYHHDFIFKWTTLHKEAEVFVNKYNLFIKEIIKNEDKSVKSESPALLDFLLDLSTSGSELTTDEIVDEIKTFVVAAFDTTAIMSCFVITMLAMHPDIQKRVYEEVLSVLGPEKAPDFQDLPSFKYMELVIKETLRLFPGSPFMAREVLEDLSLDEDITLSKDSLAILGVVHVHRSTKYWSDPLKFDPDRFLPERATNRHPFTYIPFSAGPMNCIGQKYGKMALKTIVAILIRKFQFRTEYKTVNEIKLTTKLIVRPRDVHSLVILLILCLHYRWKRRHLYHHASKVPGLKDWPVVGNLFDFRGNANEIYDKVSEHLEFCTDITKAWLGPILVYGIIKPEYLEKVLTSPNTNSRIHLYRKIGRDFVGSGLFSAPMSVWKRHRKMINPIFNRKNLDHFVEVFAKQSIVLGEHFEKYVGRHDVDLFQIVSRCTLDITCETMMGVEINAQEGESEVAEWTDKLLEMTLYRLHKFWYHYDFIFKWTTLSKETKVFVNKYNLFIKEIVKNKDRSVKSESPVLLDFLLDVSTSGSELTTDEIVDQIKTFVVAAFDTTAVATCFVITMLAMYPDMQNRVYEEVRSVLGPERTPDFQDLPSLKYTELVIKETFRLFPVCPFMAREVLEDLSLDEDITLPKGSLLLLGVVQVHRSAEYWSDPLKFDPDRFLPERATNRHPFTYIPFSAGPMNCIGQKYGQMALKTILAILVRKFRFRTEYKTVDEIKLFTKLILRPRDGFKCSFEIRRKE</sequence>
<evidence type="ECO:0000256" key="9">
    <source>
        <dbReference type="ARBA" id="ARBA00022848"/>
    </source>
</evidence>
<evidence type="ECO:0000313" key="15">
    <source>
        <dbReference type="EMBL" id="KAJ3651269.1"/>
    </source>
</evidence>
<proteinExistence type="inferred from homology"/>
<dbReference type="CDD" id="cd20628">
    <property type="entry name" value="CYP4"/>
    <property type="match status" value="1"/>
</dbReference>
<evidence type="ECO:0000256" key="8">
    <source>
        <dbReference type="ARBA" id="ARBA00022824"/>
    </source>
</evidence>
<evidence type="ECO:0000256" key="7">
    <source>
        <dbReference type="ARBA" id="ARBA00022723"/>
    </source>
</evidence>
<evidence type="ECO:0000256" key="3">
    <source>
        <dbReference type="ARBA" id="ARBA00004174"/>
    </source>
</evidence>
<dbReference type="PANTHER" id="PTHR24291:SF189">
    <property type="entry name" value="CYTOCHROME P450 4C3-RELATED"/>
    <property type="match status" value="1"/>
</dbReference>
<evidence type="ECO:0000256" key="14">
    <source>
        <dbReference type="PIRSR" id="PIRSR602401-1"/>
    </source>
</evidence>
<dbReference type="GO" id="GO:0005789">
    <property type="term" value="C:endoplasmic reticulum membrane"/>
    <property type="evidence" value="ECO:0007669"/>
    <property type="project" value="UniProtKB-SubCell"/>
</dbReference>
<evidence type="ECO:0000256" key="2">
    <source>
        <dbReference type="ARBA" id="ARBA00003690"/>
    </source>
</evidence>
<evidence type="ECO:0008006" key="17">
    <source>
        <dbReference type="Google" id="ProtNLM"/>
    </source>
</evidence>
<keyword evidence="6 14" id="KW-0349">Heme</keyword>
<keyword evidence="9" id="KW-0492">Microsome</keyword>
<dbReference type="InterPro" id="IPR002401">
    <property type="entry name" value="Cyt_P450_E_grp-I"/>
</dbReference>
<dbReference type="GO" id="GO:0004497">
    <property type="term" value="F:monooxygenase activity"/>
    <property type="evidence" value="ECO:0007669"/>
    <property type="project" value="UniProtKB-KW"/>
</dbReference>
<evidence type="ECO:0000256" key="5">
    <source>
        <dbReference type="ARBA" id="ARBA00010617"/>
    </source>
</evidence>
<keyword evidence="11 14" id="KW-0408">Iron</keyword>
<dbReference type="PRINTS" id="PR00385">
    <property type="entry name" value="P450"/>
</dbReference>
<dbReference type="EMBL" id="JALNTZ010000005">
    <property type="protein sequence ID" value="KAJ3651269.1"/>
    <property type="molecule type" value="Genomic_DNA"/>
</dbReference>
<dbReference type="GO" id="GO:0005506">
    <property type="term" value="F:iron ion binding"/>
    <property type="evidence" value="ECO:0007669"/>
    <property type="project" value="InterPro"/>
</dbReference>
<dbReference type="PANTHER" id="PTHR24291">
    <property type="entry name" value="CYTOCHROME P450 FAMILY 4"/>
    <property type="match status" value="1"/>
</dbReference>
<evidence type="ECO:0000256" key="4">
    <source>
        <dbReference type="ARBA" id="ARBA00004406"/>
    </source>
</evidence>
<dbReference type="SUPFAM" id="SSF48264">
    <property type="entry name" value="Cytochrome P450"/>
    <property type="match status" value="2"/>
</dbReference>
<dbReference type="Pfam" id="PF00067">
    <property type="entry name" value="p450"/>
    <property type="match status" value="2"/>
</dbReference>
<accession>A0AA38IC18</accession>
<comment type="function">
    <text evidence="2">May be involved in the metabolism of insect hormones and in the breakdown of synthetic insecticides.</text>
</comment>